<sequence length="364" mass="40136">MMPQSLSRRQFAALAASAALAPRAALGASPGDSRIHVIDMANAPFLDRDSVPAGLDGSNACTRPNHRFLETLGNAGIDTVFRYYSDTNNANLNCKNVTRRERDLLHDHGLALAIVYQFEGRAKDRYTGARARQDAAFCLERARVIGQPEGSTTWFGVDSDTGLNADRDVLDYFREVRRIFAGRFRIGLYAAGARCRLVREAGLAEAFWVPEAPAWEGTRAFMNSGDWTLFQNKTDIDQNLLTRGMGQQLHIDTDILNPSAGNSIGAFLKDGSIRTYDKARLRAVAGARHWVKAGKLDIYDEPDGAAQAHACIARMVHVLDHGPKWGLVDIDEDGFAEGWCRSRDLAPLGQMPAWARTDCKPMDI</sequence>
<dbReference type="InterPro" id="IPR015020">
    <property type="entry name" value="Rv2525c-like_Glyco_Hydro-like"/>
</dbReference>
<evidence type="ECO:0000256" key="1">
    <source>
        <dbReference type="SAM" id="SignalP"/>
    </source>
</evidence>
<feature type="signal peptide" evidence="1">
    <location>
        <begin position="1"/>
        <end position="27"/>
    </location>
</feature>
<evidence type="ECO:0000259" key="2">
    <source>
        <dbReference type="Pfam" id="PF08924"/>
    </source>
</evidence>
<dbReference type="PROSITE" id="PS51318">
    <property type="entry name" value="TAT"/>
    <property type="match status" value="1"/>
</dbReference>
<comment type="caution">
    <text evidence="3">The sequence shown here is derived from an EMBL/GenBank/DDBJ whole genome shotgun (WGS) entry which is preliminary data.</text>
</comment>
<dbReference type="InterPro" id="IPR017853">
    <property type="entry name" value="GH"/>
</dbReference>
<name>A0A8J3M9K4_9RHOB</name>
<evidence type="ECO:0000313" key="4">
    <source>
        <dbReference type="Proteomes" id="UP000626220"/>
    </source>
</evidence>
<organism evidence="3 4">
    <name type="scientific">Seohaeicola zhoushanensis</name>
    <dbReference type="NCBI Taxonomy" id="1569283"/>
    <lineage>
        <taxon>Bacteria</taxon>
        <taxon>Pseudomonadati</taxon>
        <taxon>Pseudomonadota</taxon>
        <taxon>Alphaproteobacteria</taxon>
        <taxon>Rhodobacterales</taxon>
        <taxon>Roseobacteraceae</taxon>
        <taxon>Seohaeicola</taxon>
    </lineage>
</organism>
<reference evidence="3" key="1">
    <citation type="journal article" date="2014" name="Int. J. Syst. Evol. Microbiol.">
        <title>Complete genome sequence of Corynebacterium casei LMG S-19264T (=DSM 44701T), isolated from a smear-ripened cheese.</title>
        <authorList>
            <consortium name="US DOE Joint Genome Institute (JGI-PGF)"/>
            <person name="Walter F."/>
            <person name="Albersmeier A."/>
            <person name="Kalinowski J."/>
            <person name="Ruckert C."/>
        </authorList>
    </citation>
    <scope>NUCLEOTIDE SEQUENCE</scope>
    <source>
        <strain evidence="3">KCTC 42650</strain>
    </source>
</reference>
<dbReference type="SUPFAM" id="SSF51445">
    <property type="entry name" value="(Trans)glycosidases"/>
    <property type="match status" value="1"/>
</dbReference>
<protein>
    <recommendedName>
        <fullName evidence="2">Rv2525c-like glycoside hydrolase-like domain-containing protein</fullName>
    </recommendedName>
</protein>
<dbReference type="RefSeq" id="WP_189681532.1">
    <property type="nucleotide sequence ID" value="NZ_BNCJ01000012.1"/>
</dbReference>
<evidence type="ECO:0000313" key="3">
    <source>
        <dbReference type="EMBL" id="GHF61649.1"/>
    </source>
</evidence>
<dbReference type="AlphaFoldDB" id="A0A8J3M9K4"/>
<dbReference type="EMBL" id="BNCJ01000012">
    <property type="protein sequence ID" value="GHF61649.1"/>
    <property type="molecule type" value="Genomic_DNA"/>
</dbReference>
<dbReference type="Pfam" id="PF08924">
    <property type="entry name" value="Rv2525c_GlyHyd-like"/>
    <property type="match status" value="1"/>
</dbReference>
<accession>A0A8J3M9K4</accession>
<keyword evidence="1" id="KW-0732">Signal</keyword>
<gene>
    <name evidence="3" type="ORF">GCM10017056_36360</name>
</gene>
<feature type="domain" description="Rv2525c-like glycoside hydrolase-like" evidence="2">
    <location>
        <begin position="71"/>
        <end position="254"/>
    </location>
</feature>
<dbReference type="Gene3D" id="3.20.20.80">
    <property type="entry name" value="Glycosidases"/>
    <property type="match status" value="1"/>
</dbReference>
<dbReference type="InterPro" id="IPR006311">
    <property type="entry name" value="TAT_signal"/>
</dbReference>
<feature type="chain" id="PRO_5035242102" description="Rv2525c-like glycoside hydrolase-like domain-containing protein" evidence="1">
    <location>
        <begin position="28"/>
        <end position="364"/>
    </location>
</feature>
<keyword evidence="4" id="KW-1185">Reference proteome</keyword>
<proteinExistence type="predicted"/>
<reference evidence="3" key="2">
    <citation type="submission" date="2020-09" db="EMBL/GenBank/DDBJ databases">
        <authorList>
            <person name="Sun Q."/>
            <person name="Kim S."/>
        </authorList>
    </citation>
    <scope>NUCLEOTIDE SEQUENCE</scope>
    <source>
        <strain evidence="3">KCTC 42650</strain>
    </source>
</reference>
<dbReference type="Proteomes" id="UP000626220">
    <property type="component" value="Unassembled WGS sequence"/>
</dbReference>